<dbReference type="EMBL" id="QKUF01000001">
    <property type="protein sequence ID" value="PZW36403.1"/>
    <property type="molecule type" value="Genomic_DNA"/>
</dbReference>
<evidence type="ECO:0000256" key="1">
    <source>
        <dbReference type="SAM" id="Phobius"/>
    </source>
</evidence>
<keyword evidence="1" id="KW-0472">Membrane</keyword>
<name>A0A326UV12_THEHA</name>
<feature type="transmembrane region" description="Helical" evidence="1">
    <location>
        <begin position="95"/>
        <end position="121"/>
    </location>
</feature>
<feature type="transmembrane region" description="Helical" evidence="1">
    <location>
        <begin position="61"/>
        <end position="83"/>
    </location>
</feature>
<keyword evidence="1" id="KW-0812">Transmembrane</keyword>
<comment type="caution">
    <text evidence="2">The sequence shown here is derived from an EMBL/GenBank/DDBJ whole genome shotgun (WGS) entry which is preliminary data.</text>
</comment>
<evidence type="ECO:0000313" key="3">
    <source>
        <dbReference type="Proteomes" id="UP000248806"/>
    </source>
</evidence>
<keyword evidence="1" id="KW-1133">Transmembrane helix</keyword>
<protein>
    <submittedName>
        <fullName evidence="2">Uncharacterized protein</fullName>
    </submittedName>
</protein>
<dbReference type="AlphaFoldDB" id="A0A326UV12"/>
<feature type="transmembrane region" description="Helical" evidence="1">
    <location>
        <begin position="12"/>
        <end position="36"/>
    </location>
</feature>
<proteinExistence type="predicted"/>
<accession>A0A326UV12</accession>
<reference evidence="2 3" key="1">
    <citation type="submission" date="2018-06" db="EMBL/GenBank/DDBJ databases">
        <title>Genomic Encyclopedia of Archaeal and Bacterial Type Strains, Phase II (KMG-II): from individual species to whole genera.</title>
        <authorList>
            <person name="Goeker M."/>
        </authorList>
    </citation>
    <scope>NUCLEOTIDE SEQUENCE [LARGE SCALE GENOMIC DNA]</scope>
    <source>
        <strain evidence="2 3">ATCC BAA-1881</strain>
    </source>
</reference>
<gene>
    <name evidence="2" type="ORF">EI42_00577</name>
</gene>
<dbReference type="Proteomes" id="UP000248806">
    <property type="component" value="Unassembled WGS sequence"/>
</dbReference>
<sequence>MRGFWHVPLYGWGLVLIPAGMLLLVGLVELLISLIVRGARLNLTPDPQQSRRLDDWLRHRLIAALTGQEFLLLSGLLAAQWRLLVQSEGITVPDWLSVIGVATWLISLVLLPVSCLFVHLFRRGLGGRLTDGSKKE</sequence>
<organism evidence="2 3">
    <name type="scientific">Thermosporothrix hazakensis</name>
    <dbReference type="NCBI Taxonomy" id="644383"/>
    <lineage>
        <taxon>Bacteria</taxon>
        <taxon>Bacillati</taxon>
        <taxon>Chloroflexota</taxon>
        <taxon>Ktedonobacteria</taxon>
        <taxon>Ktedonobacterales</taxon>
        <taxon>Thermosporotrichaceae</taxon>
        <taxon>Thermosporothrix</taxon>
    </lineage>
</organism>
<evidence type="ECO:0000313" key="2">
    <source>
        <dbReference type="EMBL" id="PZW36403.1"/>
    </source>
</evidence>
<keyword evidence="3" id="KW-1185">Reference proteome</keyword>